<organism evidence="2">
    <name type="scientific">Amphora coffeiformis</name>
    <dbReference type="NCBI Taxonomy" id="265554"/>
    <lineage>
        <taxon>Eukaryota</taxon>
        <taxon>Sar</taxon>
        <taxon>Stramenopiles</taxon>
        <taxon>Ochrophyta</taxon>
        <taxon>Bacillariophyta</taxon>
        <taxon>Bacillariophyceae</taxon>
        <taxon>Bacillariophycidae</taxon>
        <taxon>Thalassiophysales</taxon>
        <taxon>Catenulaceae</taxon>
        <taxon>Amphora</taxon>
    </lineage>
</organism>
<name>A0A7S3L9Z4_9STRA</name>
<evidence type="ECO:0000256" key="1">
    <source>
        <dbReference type="ARBA" id="ARBA00022737"/>
    </source>
</evidence>
<dbReference type="Pfam" id="PF01535">
    <property type="entry name" value="PPR"/>
    <property type="match status" value="3"/>
</dbReference>
<dbReference type="InterPro" id="IPR002885">
    <property type="entry name" value="PPR_rpt"/>
</dbReference>
<gene>
    <name evidence="2" type="ORF">ACOF00016_LOCUS13641</name>
</gene>
<accession>A0A7S3L9Z4</accession>
<evidence type="ECO:0000313" key="2">
    <source>
        <dbReference type="EMBL" id="CAE0416598.1"/>
    </source>
</evidence>
<dbReference type="EMBL" id="HBIM01017715">
    <property type="protein sequence ID" value="CAE0416598.1"/>
    <property type="molecule type" value="Transcribed_RNA"/>
</dbReference>
<dbReference type="InterPro" id="IPR051222">
    <property type="entry name" value="PPR/CCM1_RNA-binding"/>
</dbReference>
<dbReference type="Gene3D" id="1.25.40.10">
    <property type="entry name" value="Tetratricopeptide repeat domain"/>
    <property type="match status" value="2"/>
</dbReference>
<dbReference type="PANTHER" id="PTHR47942">
    <property type="entry name" value="TETRATRICOPEPTIDE REPEAT (TPR)-LIKE SUPERFAMILY PROTEIN-RELATED"/>
    <property type="match status" value="1"/>
</dbReference>
<dbReference type="InterPro" id="IPR011990">
    <property type="entry name" value="TPR-like_helical_dom_sf"/>
</dbReference>
<dbReference type="AlphaFoldDB" id="A0A7S3L9Z4"/>
<dbReference type="NCBIfam" id="TIGR00756">
    <property type="entry name" value="PPR"/>
    <property type="match status" value="2"/>
</dbReference>
<protein>
    <recommendedName>
        <fullName evidence="3">Pentacotripeptide-repeat region of PRORP domain-containing protein</fullName>
    </recommendedName>
</protein>
<reference evidence="2" key="1">
    <citation type="submission" date="2021-01" db="EMBL/GenBank/DDBJ databases">
        <authorList>
            <person name="Corre E."/>
            <person name="Pelletier E."/>
            <person name="Niang G."/>
            <person name="Scheremetjew M."/>
            <person name="Finn R."/>
            <person name="Kale V."/>
            <person name="Holt S."/>
            <person name="Cochrane G."/>
            <person name="Meng A."/>
            <person name="Brown T."/>
            <person name="Cohen L."/>
        </authorList>
    </citation>
    <scope>NUCLEOTIDE SEQUENCE</scope>
    <source>
        <strain evidence="2">CCMP127</strain>
    </source>
</reference>
<proteinExistence type="predicted"/>
<dbReference type="PANTHER" id="PTHR47942:SF63">
    <property type="entry name" value="PENTATRICOPEPTIDE REPEAT-CONTAINING PROTEIN"/>
    <property type="match status" value="1"/>
</dbReference>
<keyword evidence="1" id="KW-0677">Repeat</keyword>
<evidence type="ECO:0008006" key="3">
    <source>
        <dbReference type="Google" id="ProtNLM"/>
    </source>
</evidence>
<sequence length="355" mass="39109">MLEKAQRLSKGKLHLTASTYNALLECCAQSSGQGQYQYFANEALRLIEEMRSLAIQQNNNSIAPNIKSYTSAIRCLANGGDGKGAEALFDEMMTAYKESGDRRLQPDPVIFNTVLTAYNKSKEEDALQGAQGFFSKCWEMHRKGDISKGPDSYSFTTLLSCISRANGDGKVAVERAKIAAALLHQLHGLYNKEKNADWQPSTATYNAVMNCWAKAGSPGNCEATLDKMLEDHRSGNDKASPDIQSFNILMKSLASCNFPNAGKRADDLLNRINELHRDRVLNSGPNSITYTTLIHCHVQSGTPEGIARAEAVLREMELQHEKGNLNAPPNDSLYEMIRKAKGVQHISPDLPPQIT</sequence>